<evidence type="ECO:0000256" key="2">
    <source>
        <dbReference type="ARBA" id="ARBA00022658"/>
    </source>
</evidence>
<dbReference type="InterPro" id="IPR000904">
    <property type="entry name" value="Sec7_dom"/>
</dbReference>
<dbReference type="SUPFAM" id="SSF48425">
    <property type="entry name" value="Sec7 domain"/>
    <property type="match status" value="1"/>
</dbReference>
<proteinExistence type="predicted"/>
<evidence type="ECO:0000259" key="4">
    <source>
        <dbReference type="PROSITE" id="PS50190"/>
    </source>
</evidence>
<dbReference type="PANTHER" id="PTHR10663">
    <property type="entry name" value="GUANYL-NUCLEOTIDE EXCHANGE FACTOR"/>
    <property type="match status" value="1"/>
</dbReference>
<feature type="compositionally biased region" description="Polar residues" evidence="3">
    <location>
        <begin position="203"/>
        <end position="213"/>
    </location>
</feature>
<sequence length="321" mass="36423">MLVSELLEPLHHPLLSSTKAEEGSSGDENVQMNHTSLEELHYLSFFYLDSMQLEFLLCYCCVLGKALRFPLYLIAVEIGIFFPLVVLRSLDGYDYPLKLKLSVLRMLEMQEKVYKDPQMLVDLYVNYDCDLNAPNCFEKMVTTLSRIAHGTQNVDPNSVNATQIGSIKGSSLQCLVSVLKSLVDWEKLRRESKQNEEQKSVEENSSAAESQGNFEKVKAHKSTMEAAISEFNRHPVKGIVFLKSNSLVENAPVSVAQFLRNTPSLDKAMIGDYLGQHEEFPLAVMHAYVDSMNFAERNFIPQSVNFLEVFGFLVKHRRLIL</sequence>
<dbReference type="Gene3D" id="1.10.220.20">
    <property type="match status" value="1"/>
</dbReference>
<feature type="region of interest" description="Disordered" evidence="3">
    <location>
        <begin position="191"/>
        <end position="214"/>
    </location>
</feature>
<dbReference type="PROSITE" id="PS50190">
    <property type="entry name" value="SEC7"/>
    <property type="match status" value="1"/>
</dbReference>
<feature type="domain" description="SEC7" evidence="4">
    <location>
        <begin position="213"/>
        <end position="320"/>
    </location>
</feature>
<protein>
    <submittedName>
        <fullName evidence="5">Brefeldin A-inhibited guanine nucleotide-exchange protein 5</fullName>
    </submittedName>
</protein>
<comment type="caution">
    <text evidence="5">The sequence shown here is derived from an EMBL/GenBank/DDBJ whole genome shotgun (WGS) entry which is preliminary data.</text>
</comment>
<dbReference type="Proteomes" id="UP001151760">
    <property type="component" value="Unassembled WGS sequence"/>
</dbReference>
<evidence type="ECO:0000256" key="3">
    <source>
        <dbReference type="SAM" id="MobiDB-lite"/>
    </source>
</evidence>
<keyword evidence="6" id="KW-1185">Reference proteome</keyword>
<dbReference type="EMBL" id="BQNB010016381">
    <property type="protein sequence ID" value="GJT51150.1"/>
    <property type="molecule type" value="Genomic_DNA"/>
</dbReference>
<dbReference type="InterPro" id="IPR035999">
    <property type="entry name" value="Sec7_dom_sf"/>
</dbReference>
<gene>
    <name evidence="5" type="ORF">Tco_0977307</name>
</gene>
<evidence type="ECO:0000256" key="1">
    <source>
        <dbReference type="ARBA" id="ARBA00004170"/>
    </source>
</evidence>
<organism evidence="5 6">
    <name type="scientific">Tanacetum coccineum</name>
    <dbReference type="NCBI Taxonomy" id="301880"/>
    <lineage>
        <taxon>Eukaryota</taxon>
        <taxon>Viridiplantae</taxon>
        <taxon>Streptophyta</taxon>
        <taxon>Embryophyta</taxon>
        <taxon>Tracheophyta</taxon>
        <taxon>Spermatophyta</taxon>
        <taxon>Magnoliopsida</taxon>
        <taxon>eudicotyledons</taxon>
        <taxon>Gunneridae</taxon>
        <taxon>Pentapetalae</taxon>
        <taxon>asterids</taxon>
        <taxon>campanulids</taxon>
        <taxon>Asterales</taxon>
        <taxon>Asteraceae</taxon>
        <taxon>Asteroideae</taxon>
        <taxon>Anthemideae</taxon>
        <taxon>Anthemidinae</taxon>
        <taxon>Tanacetum</taxon>
    </lineage>
</organism>
<dbReference type="Pfam" id="PF12783">
    <property type="entry name" value="Sec7-like_HUS"/>
    <property type="match status" value="1"/>
</dbReference>
<reference evidence="5" key="1">
    <citation type="journal article" date="2022" name="Int. J. Mol. Sci.">
        <title>Draft Genome of Tanacetum Coccineum: Genomic Comparison of Closely Related Tanacetum-Family Plants.</title>
        <authorList>
            <person name="Yamashiro T."/>
            <person name="Shiraishi A."/>
            <person name="Nakayama K."/>
            <person name="Satake H."/>
        </authorList>
    </citation>
    <scope>NUCLEOTIDE SEQUENCE</scope>
</reference>
<comment type="subcellular location">
    <subcellularLocation>
        <location evidence="1">Membrane</location>
        <topology evidence="1">Peripheral membrane protein</topology>
    </subcellularLocation>
</comment>
<evidence type="ECO:0000313" key="6">
    <source>
        <dbReference type="Proteomes" id="UP001151760"/>
    </source>
</evidence>
<dbReference type="PANTHER" id="PTHR10663:SF312">
    <property type="entry name" value="BREFELDIN A-INHIBITED GUANINE NUCLEOTIDE-EXCHANGE PROTEIN 5"/>
    <property type="match status" value="1"/>
</dbReference>
<keyword evidence="2" id="KW-0344">Guanine-nucleotide releasing factor</keyword>
<dbReference type="InterPro" id="IPR032691">
    <property type="entry name" value="Mon2/Sec7/BIG1-like_HUS"/>
</dbReference>
<name>A0ABQ5EJQ5_9ASTR</name>
<dbReference type="Pfam" id="PF01369">
    <property type="entry name" value="Sec7"/>
    <property type="match status" value="1"/>
</dbReference>
<evidence type="ECO:0000313" key="5">
    <source>
        <dbReference type="EMBL" id="GJT51150.1"/>
    </source>
</evidence>
<reference evidence="5" key="2">
    <citation type="submission" date="2022-01" db="EMBL/GenBank/DDBJ databases">
        <authorList>
            <person name="Yamashiro T."/>
            <person name="Shiraishi A."/>
            <person name="Satake H."/>
            <person name="Nakayama K."/>
        </authorList>
    </citation>
    <scope>NUCLEOTIDE SEQUENCE</scope>
</reference>
<feature type="compositionally biased region" description="Basic and acidic residues" evidence="3">
    <location>
        <begin position="191"/>
        <end position="202"/>
    </location>
</feature>
<accession>A0ABQ5EJQ5</accession>